<name>A0AAC8THT9_9BACT</name>
<dbReference type="SUPFAM" id="SSF54427">
    <property type="entry name" value="NTF2-like"/>
    <property type="match status" value="1"/>
</dbReference>
<evidence type="ECO:0000259" key="1">
    <source>
        <dbReference type="Pfam" id="PF14534"/>
    </source>
</evidence>
<dbReference type="Gene3D" id="3.10.450.50">
    <property type="match status" value="1"/>
</dbReference>
<dbReference type="EMBL" id="CP011509">
    <property type="protein sequence ID" value="AKJ06225.1"/>
    <property type="molecule type" value="Genomic_DNA"/>
</dbReference>
<accession>A0AAC8THT9</accession>
<gene>
    <name evidence="2" type="ORF">AA314_07851</name>
</gene>
<dbReference type="InterPro" id="IPR027843">
    <property type="entry name" value="DUF4440"/>
</dbReference>
<protein>
    <recommendedName>
        <fullName evidence="1">DUF4440 domain-containing protein</fullName>
    </recommendedName>
</protein>
<organism evidence="2 3">
    <name type="scientific">Archangium gephyra</name>
    <dbReference type="NCBI Taxonomy" id="48"/>
    <lineage>
        <taxon>Bacteria</taxon>
        <taxon>Pseudomonadati</taxon>
        <taxon>Myxococcota</taxon>
        <taxon>Myxococcia</taxon>
        <taxon>Myxococcales</taxon>
        <taxon>Cystobacterineae</taxon>
        <taxon>Archangiaceae</taxon>
        <taxon>Archangium</taxon>
    </lineage>
</organism>
<dbReference type="InterPro" id="IPR032710">
    <property type="entry name" value="NTF2-like_dom_sf"/>
</dbReference>
<evidence type="ECO:0000313" key="2">
    <source>
        <dbReference type="EMBL" id="AKJ06225.1"/>
    </source>
</evidence>
<dbReference type="AlphaFoldDB" id="A0AAC8THT9"/>
<reference evidence="2 3" key="1">
    <citation type="submission" date="2015-05" db="EMBL/GenBank/DDBJ databases">
        <title>Genome assembly of Archangium gephyra DSM 2261.</title>
        <authorList>
            <person name="Sharma G."/>
            <person name="Subramanian S."/>
        </authorList>
    </citation>
    <scope>NUCLEOTIDE SEQUENCE [LARGE SCALE GENOMIC DNA]</scope>
    <source>
        <strain evidence="2 3">DSM 2261</strain>
    </source>
</reference>
<sequence>MFEAYNACDLEKYKSYLADDVEFYHDKGGLVRTPRNVMKLMADGLCADATTRYRRELVPGSLKVYPLNNYRGTARAGAALPYLYGAVQTGTHLMHLTEKGQKEKPVATAQFTVFWQYKNGKWKMSRILSYDHQDVK</sequence>
<evidence type="ECO:0000313" key="3">
    <source>
        <dbReference type="Proteomes" id="UP000035579"/>
    </source>
</evidence>
<dbReference type="Pfam" id="PF14534">
    <property type="entry name" value="DUF4440"/>
    <property type="match status" value="1"/>
</dbReference>
<feature type="domain" description="DUF4440" evidence="1">
    <location>
        <begin position="2"/>
        <end position="124"/>
    </location>
</feature>
<dbReference type="KEGG" id="age:AA314_07851"/>
<proteinExistence type="predicted"/>
<dbReference type="Proteomes" id="UP000035579">
    <property type="component" value="Chromosome"/>
</dbReference>